<dbReference type="SMART" id="SM00382">
    <property type="entry name" value="AAA"/>
    <property type="match status" value="1"/>
</dbReference>
<feature type="domain" description="ABC transporter" evidence="10">
    <location>
        <begin position="44"/>
        <end position="278"/>
    </location>
</feature>
<dbReference type="GO" id="GO:0016887">
    <property type="term" value="F:ATP hydrolysis activity"/>
    <property type="evidence" value="ECO:0007669"/>
    <property type="project" value="InterPro"/>
</dbReference>
<comment type="subcellular location">
    <subcellularLocation>
        <location evidence="1">Cell membrane</location>
        <topology evidence="1">Peripheral membrane protein</topology>
    </subcellularLocation>
</comment>
<dbReference type="FunFam" id="3.40.50.300:FF:000020">
    <property type="entry name" value="Amino acid ABC transporter ATP-binding component"/>
    <property type="match status" value="1"/>
</dbReference>
<evidence type="ECO:0000256" key="7">
    <source>
        <dbReference type="ARBA" id="ARBA00022970"/>
    </source>
</evidence>
<dbReference type="InterPro" id="IPR050086">
    <property type="entry name" value="MetN_ABC_transporter-like"/>
</dbReference>
<comment type="similarity">
    <text evidence="2">Belongs to the ABC transporter superfamily.</text>
</comment>
<proteinExistence type="inferred from homology"/>
<keyword evidence="6 11" id="KW-0067">ATP-binding</keyword>
<dbReference type="GO" id="GO:0015424">
    <property type="term" value="F:ABC-type amino acid transporter activity"/>
    <property type="evidence" value="ECO:0007669"/>
    <property type="project" value="InterPro"/>
</dbReference>
<dbReference type="InterPro" id="IPR003593">
    <property type="entry name" value="AAA+_ATPase"/>
</dbReference>
<reference evidence="11" key="2">
    <citation type="submission" date="2021-08" db="EMBL/GenBank/DDBJ databases">
        <authorList>
            <person name="Tani A."/>
            <person name="Ola A."/>
            <person name="Ogura Y."/>
            <person name="Katsura K."/>
            <person name="Hayashi T."/>
        </authorList>
    </citation>
    <scope>NUCLEOTIDE SEQUENCE</scope>
    <source>
        <strain evidence="11">DSM 16372</strain>
    </source>
</reference>
<dbReference type="AlphaFoldDB" id="A0AAV4ZR71"/>
<name>A0AAV4ZR71_9HYPH</name>
<dbReference type="EMBL" id="BPQO01000023">
    <property type="protein sequence ID" value="GJD91071.1"/>
    <property type="molecule type" value="Genomic_DNA"/>
</dbReference>
<dbReference type="PROSITE" id="PS50893">
    <property type="entry name" value="ABC_TRANSPORTER_2"/>
    <property type="match status" value="1"/>
</dbReference>
<feature type="region of interest" description="Disordered" evidence="9">
    <location>
        <begin position="1"/>
        <end position="25"/>
    </location>
</feature>
<accession>A0AAV4ZR71</accession>
<keyword evidence="12" id="KW-1185">Reference proteome</keyword>
<dbReference type="PANTHER" id="PTHR43166">
    <property type="entry name" value="AMINO ACID IMPORT ATP-BINDING PROTEIN"/>
    <property type="match status" value="1"/>
</dbReference>
<dbReference type="GO" id="GO:0005886">
    <property type="term" value="C:plasma membrane"/>
    <property type="evidence" value="ECO:0007669"/>
    <property type="project" value="UniProtKB-SubCell"/>
</dbReference>
<dbReference type="Gene3D" id="3.40.50.300">
    <property type="entry name" value="P-loop containing nucleotide triphosphate hydrolases"/>
    <property type="match status" value="1"/>
</dbReference>
<reference evidence="11" key="1">
    <citation type="journal article" date="2016" name="Front. Microbiol.">
        <title>Genome Sequence of the Piezophilic, Mesophilic Sulfate-Reducing Bacterium Desulfovibrio indicus J2T.</title>
        <authorList>
            <person name="Cao J."/>
            <person name="Maignien L."/>
            <person name="Shao Z."/>
            <person name="Alain K."/>
            <person name="Jebbar M."/>
        </authorList>
    </citation>
    <scope>NUCLEOTIDE SEQUENCE</scope>
    <source>
        <strain evidence="11">DSM 16372</strain>
    </source>
</reference>
<dbReference type="InterPro" id="IPR030679">
    <property type="entry name" value="ABC_ATPase_HisP-typ"/>
</dbReference>
<evidence type="ECO:0000256" key="8">
    <source>
        <dbReference type="ARBA" id="ARBA00023136"/>
    </source>
</evidence>
<gene>
    <name evidence="11" type="primary">glnQ</name>
    <name evidence="11" type="ORF">BHAOGJBA_4618</name>
</gene>
<protein>
    <submittedName>
        <fullName evidence="11">Glutamine transport ATP-binding protein GlnQ</fullName>
    </submittedName>
</protein>
<dbReference type="PIRSF" id="PIRSF039085">
    <property type="entry name" value="ABC_ATPase_HisP"/>
    <property type="match status" value="1"/>
</dbReference>
<sequence length="284" mass="30535">MTSTPMPAPTAGTPAAPAGQAPQDAGLQQGNLVAPVARTGETMIAIDNVSKWYGDFQVLTNCTTSVAKGEVVVVCGPSGSGKSTLIKTVNALEPFQKGQITVAGTKVMDKSTNLPKLRSRVGMVFQHFELFPHLSITDNLTIAQRKVLGRGGEDAKKRGLDLLARVGLSAHAHKFPGQLSGGQQQRVAIARALAMNPVVMLFDEPTSALDPEMVGEVLDVMVELAKEGMTMMVVTHEMGFARKVADRVIFMDRGEIVEDAHKDDFFGKPRSERAQTFLSKILQH</sequence>
<comment type="caution">
    <text evidence="11">The sequence shown here is derived from an EMBL/GenBank/DDBJ whole genome shotgun (WGS) entry which is preliminary data.</text>
</comment>
<dbReference type="InterPro" id="IPR017871">
    <property type="entry name" value="ABC_transporter-like_CS"/>
</dbReference>
<organism evidence="11 12">
    <name type="scientific">Methylobacterium hispanicum</name>
    <dbReference type="NCBI Taxonomy" id="270350"/>
    <lineage>
        <taxon>Bacteria</taxon>
        <taxon>Pseudomonadati</taxon>
        <taxon>Pseudomonadota</taxon>
        <taxon>Alphaproteobacteria</taxon>
        <taxon>Hyphomicrobiales</taxon>
        <taxon>Methylobacteriaceae</taxon>
        <taxon>Methylobacterium</taxon>
    </lineage>
</organism>
<keyword evidence="7" id="KW-0029">Amino-acid transport</keyword>
<dbReference type="GO" id="GO:0005524">
    <property type="term" value="F:ATP binding"/>
    <property type="evidence" value="ECO:0007669"/>
    <property type="project" value="UniProtKB-KW"/>
</dbReference>
<evidence type="ECO:0000256" key="2">
    <source>
        <dbReference type="ARBA" id="ARBA00005417"/>
    </source>
</evidence>
<evidence type="ECO:0000256" key="3">
    <source>
        <dbReference type="ARBA" id="ARBA00022448"/>
    </source>
</evidence>
<keyword evidence="5" id="KW-0547">Nucleotide-binding</keyword>
<dbReference type="InterPro" id="IPR003439">
    <property type="entry name" value="ABC_transporter-like_ATP-bd"/>
</dbReference>
<dbReference type="PROSITE" id="PS00211">
    <property type="entry name" value="ABC_TRANSPORTER_1"/>
    <property type="match status" value="1"/>
</dbReference>
<dbReference type="Proteomes" id="UP001055247">
    <property type="component" value="Unassembled WGS sequence"/>
</dbReference>
<evidence type="ECO:0000259" key="10">
    <source>
        <dbReference type="PROSITE" id="PS50893"/>
    </source>
</evidence>
<keyword evidence="8" id="KW-0472">Membrane</keyword>
<keyword evidence="3" id="KW-0813">Transport</keyword>
<dbReference type="PANTHER" id="PTHR43166:SF9">
    <property type="entry name" value="GLUTAMATE_ASPARTATE IMPORT ATP-BINDING PROTEIN GLTL"/>
    <property type="match status" value="1"/>
</dbReference>
<evidence type="ECO:0000256" key="1">
    <source>
        <dbReference type="ARBA" id="ARBA00004202"/>
    </source>
</evidence>
<dbReference type="SUPFAM" id="SSF52540">
    <property type="entry name" value="P-loop containing nucleoside triphosphate hydrolases"/>
    <property type="match status" value="1"/>
</dbReference>
<dbReference type="Pfam" id="PF00005">
    <property type="entry name" value="ABC_tran"/>
    <property type="match status" value="1"/>
</dbReference>
<evidence type="ECO:0000313" key="12">
    <source>
        <dbReference type="Proteomes" id="UP001055247"/>
    </source>
</evidence>
<evidence type="ECO:0000256" key="4">
    <source>
        <dbReference type="ARBA" id="ARBA00022475"/>
    </source>
</evidence>
<keyword evidence="4" id="KW-1003">Cell membrane</keyword>
<dbReference type="CDD" id="cd03262">
    <property type="entry name" value="ABC_HisP_GlnQ"/>
    <property type="match status" value="1"/>
</dbReference>
<evidence type="ECO:0000256" key="6">
    <source>
        <dbReference type="ARBA" id="ARBA00022840"/>
    </source>
</evidence>
<evidence type="ECO:0000256" key="9">
    <source>
        <dbReference type="SAM" id="MobiDB-lite"/>
    </source>
</evidence>
<evidence type="ECO:0000313" key="11">
    <source>
        <dbReference type="EMBL" id="GJD91071.1"/>
    </source>
</evidence>
<evidence type="ECO:0000256" key="5">
    <source>
        <dbReference type="ARBA" id="ARBA00022741"/>
    </source>
</evidence>
<dbReference type="InterPro" id="IPR027417">
    <property type="entry name" value="P-loop_NTPase"/>
</dbReference>